<sequence length="284" mass="33370">MEDVEIKSKLKENLETQIMELDMLESMFYKPGELKVDDLSALKDIKKYINQETEVIPPFLDLTINVTVDDIKLEVCINLSHEYPDVEPDVFVRNHKLNRSQHTKLNRDLFEHIATFKGEQCIFNAISWLQDNIQEYFDEAPAEPTQVEDKKKKRKDEKMVRYWIYSHHIYSKTKRREILSLANTLGITGFCMPGKPGIICVEGDKSDCDEWWTAIKSMTWKRIFCKVTEDITNRTFKTFEEVSFPNHGVRSNHMDLSELYKFLEGNNCAYIFKDLFGVDNKDKT</sequence>
<proteinExistence type="predicted"/>
<organism evidence="1 2">
    <name type="scientific">Holotrichia oblita</name>
    <name type="common">Chafer beetle</name>
    <dbReference type="NCBI Taxonomy" id="644536"/>
    <lineage>
        <taxon>Eukaryota</taxon>
        <taxon>Metazoa</taxon>
        <taxon>Ecdysozoa</taxon>
        <taxon>Arthropoda</taxon>
        <taxon>Hexapoda</taxon>
        <taxon>Insecta</taxon>
        <taxon>Pterygota</taxon>
        <taxon>Neoptera</taxon>
        <taxon>Endopterygota</taxon>
        <taxon>Coleoptera</taxon>
        <taxon>Polyphaga</taxon>
        <taxon>Scarabaeiformia</taxon>
        <taxon>Scarabaeidae</taxon>
        <taxon>Melolonthinae</taxon>
        <taxon>Holotrichia</taxon>
    </lineage>
</organism>
<reference evidence="1" key="1">
    <citation type="submission" date="2022-04" db="EMBL/GenBank/DDBJ databases">
        <title>Chromosome-scale genome assembly of Holotrichia oblita Faldermann.</title>
        <authorList>
            <person name="Rongchong L."/>
        </authorList>
    </citation>
    <scope>NUCLEOTIDE SEQUENCE</scope>
    <source>
        <strain evidence="1">81SQS9</strain>
    </source>
</reference>
<accession>A0ACB9T927</accession>
<evidence type="ECO:0000313" key="2">
    <source>
        <dbReference type="Proteomes" id="UP001056778"/>
    </source>
</evidence>
<evidence type="ECO:0000313" key="1">
    <source>
        <dbReference type="EMBL" id="KAI4463274.1"/>
    </source>
</evidence>
<protein>
    <submittedName>
        <fullName evidence="1">Rwd domain containing protein 2</fullName>
    </submittedName>
</protein>
<dbReference type="EMBL" id="CM043018">
    <property type="protein sequence ID" value="KAI4463274.1"/>
    <property type="molecule type" value="Genomic_DNA"/>
</dbReference>
<dbReference type="Proteomes" id="UP001056778">
    <property type="component" value="Chromosome 4"/>
</dbReference>
<keyword evidence="2" id="KW-1185">Reference proteome</keyword>
<name>A0ACB9T927_HOLOL</name>
<comment type="caution">
    <text evidence="1">The sequence shown here is derived from an EMBL/GenBank/DDBJ whole genome shotgun (WGS) entry which is preliminary data.</text>
</comment>
<gene>
    <name evidence="1" type="ORF">MML48_4g00005557</name>
</gene>